<name>A0AAN0UCR2_ACISD</name>
<dbReference type="SUPFAM" id="SSF52499">
    <property type="entry name" value="Isochorismatase-like hydrolases"/>
    <property type="match status" value="1"/>
</dbReference>
<dbReference type="PANTHER" id="PTHR43540">
    <property type="entry name" value="PEROXYUREIDOACRYLATE/UREIDOACRYLATE AMIDOHYDROLASE-RELATED"/>
    <property type="match status" value="1"/>
</dbReference>
<dbReference type="InterPro" id="IPR050272">
    <property type="entry name" value="Isochorismatase-like_hydrls"/>
</dbReference>
<dbReference type="EMBL" id="CP002080">
    <property type="protein sequence ID" value="ADI90343.1"/>
    <property type="molecule type" value="Genomic_DNA"/>
</dbReference>
<dbReference type="Pfam" id="PF00857">
    <property type="entry name" value="Isochorismatase"/>
    <property type="match status" value="1"/>
</dbReference>
<dbReference type="KEGG" id="acd:AOLE_07250"/>
<dbReference type="GO" id="GO:0016787">
    <property type="term" value="F:hydrolase activity"/>
    <property type="evidence" value="ECO:0007669"/>
    <property type="project" value="UniProtKB-KW"/>
</dbReference>
<dbReference type="PANTHER" id="PTHR43540:SF14">
    <property type="entry name" value="ISOCHORISMATASE"/>
    <property type="match status" value="1"/>
</dbReference>
<dbReference type="RefSeq" id="WP_013197480.1">
    <property type="nucleotide sequence ID" value="NC_014259.1"/>
</dbReference>
<proteinExistence type="predicted"/>
<dbReference type="CDD" id="cd01014">
    <property type="entry name" value="nicotinamidase_related"/>
    <property type="match status" value="1"/>
</dbReference>
<dbReference type="Gene3D" id="3.40.50.850">
    <property type="entry name" value="Isochorismatase-like"/>
    <property type="match status" value="1"/>
</dbReference>
<dbReference type="AlphaFoldDB" id="A0AAN0UCR2"/>
<accession>A0AAN0UCR2</accession>
<keyword evidence="1 3" id="KW-0378">Hydrolase</keyword>
<dbReference type="Proteomes" id="UP000000392">
    <property type="component" value="Chromosome"/>
</dbReference>
<evidence type="ECO:0000313" key="3">
    <source>
        <dbReference type="EMBL" id="ADI90343.1"/>
    </source>
</evidence>
<dbReference type="GeneID" id="9381876"/>
<gene>
    <name evidence="3" type="ordered locus">AOLE_07250</name>
</gene>
<dbReference type="InterPro" id="IPR036380">
    <property type="entry name" value="Isochorismatase-like_sf"/>
</dbReference>
<sequence length="183" mass="20388">MEKLNSNSKSALLVIDMQNGLFNGQSKPHNAQLVLSNILSLIEYCRLNDRPIIFIRHVGEIGTPLDPSGPNTQLITELALNPHKDLVIEKRYPSGFKNTVLKEVLEKLGVDEIIITGMKTEYCIDTTVRTASEYGYKLILISDAHTTTDSVALNAQQAIDHHNQILSNAFAKLKTTEEFISQI</sequence>
<reference evidence="3 4" key="1">
    <citation type="journal article" date="2010" name="J. Bacteriol.">
        <title>Complete genome sequence of the diesel-degrading Acinetobacter sp. strain DR1.</title>
        <authorList>
            <person name="Jung J."/>
            <person name="Baek J.H."/>
            <person name="Park W."/>
        </authorList>
    </citation>
    <scope>NUCLEOTIDE SEQUENCE [LARGE SCALE GENOMIC DNA]</scope>
    <source>
        <strain evidence="4">JCM 16667 / KCTC 23045 / DR1</strain>
    </source>
</reference>
<protein>
    <submittedName>
        <fullName evidence="3">Isochorismatase hydrolase</fullName>
    </submittedName>
</protein>
<organism evidence="3 4">
    <name type="scientific">Acinetobacter oleivorans (strain JCM 16667 / KCTC 23045 / DR1)</name>
    <dbReference type="NCBI Taxonomy" id="436717"/>
    <lineage>
        <taxon>Bacteria</taxon>
        <taxon>Pseudomonadati</taxon>
        <taxon>Pseudomonadota</taxon>
        <taxon>Gammaproteobacteria</taxon>
        <taxon>Moraxellales</taxon>
        <taxon>Moraxellaceae</taxon>
        <taxon>Acinetobacter</taxon>
    </lineage>
</organism>
<evidence type="ECO:0000259" key="2">
    <source>
        <dbReference type="Pfam" id="PF00857"/>
    </source>
</evidence>
<evidence type="ECO:0000313" key="4">
    <source>
        <dbReference type="Proteomes" id="UP000000392"/>
    </source>
</evidence>
<dbReference type="InterPro" id="IPR000868">
    <property type="entry name" value="Isochorismatase-like_dom"/>
</dbReference>
<feature type="domain" description="Isochorismatase-like" evidence="2">
    <location>
        <begin position="10"/>
        <end position="176"/>
    </location>
</feature>
<evidence type="ECO:0000256" key="1">
    <source>
        <dbReference type="ARBA" id="ARBA00022801"/>
    </source>
</evidence>